<dbReference type="PANTHER" id="PTHR36510">
    <property type="entry name" value="GLUTAMATE--CYSTEINE LIGASE 2-RELATED"/>
    <property type="match status" value="1"/>
</dbReference>
<dbReference type="InterPro" id="IPR050141">
    <property type="entry name" value="GCL_type2/YbdK_subfam"/>
</dbReference>
<evidence type="ECO:0000313" key="6">
    <source>
        <dbReference type="EMBL" id="NJP96104.1"/>
    </source>
</evidence>
<name>A0ABX1BHX2_9ACTN</name>
<dbReference type="SUPFAM" id="SSF55931">
    <property type="entry name" value="Glutamine synthetase/guanido kinase"/>
    <property type="match status" value="1"/>
</dbReference>
<comment type="function">
    <text evidence="5">ATP-dependent carboxylate-amine ligase which exhibits weak glutamate--cysteine ligase activity.</text>
</comment>
<sequence>MVVEGEEKSIRVGVEEEFHIVDVGTRRLAARADLLLEALPEASFAQELQRSTVESNSRPWTRLEELARDLCELRGRLIRQADEVGLGISAAGSAPLVEMAEVKVSPEPRYEQMLNDYQQLTREQLICGTHVHAEVPDPDVAVAVAHRLTPWLPPLLALSASSPYWDGEDTGYASFRSLVWQRWPTAGPIAKYESAAEYEEMIRELIRSGVITDPGMLYFDIRPSQHVPTVELRICDSCPRVQEIVLIAGVFRALVARELEAVRQGVERDVHLEAVRAATWQAARSGLEGELIDPVGGLPRPAPVVVRRMLEGLRPQLEEAGDWELVSELAGEVLATGSSAQRQRRAFARRGRLADVVDLLLSETRACEWDRPAGDPPAYRSAS</sequence>
<dbReference type="InterPro" id="IPR011793">
    <property type="entry name" value="YbdK"/>
</dbReference>
<dbReference type="EMBL" id="JAATEP010000045">
    <property type="protein sequence ID" value="NJP96104.1"/>
    <property type="molecule type" value="Genomic_DNA"/>
</dbReference>
<evidence type="ECO:0000256" key="4">
    <source>
        <dbReference type="ARBA" id="ARBA00048819"/>
    </source>
</evidence>
<keyword evidence="3 5" id="KW-0067">ATP-binding</keyword>
<dbReference type="Gene3D" id="3.30.590.20">
    <property type="match status" value="1"/>
</dbReference>
<reference evidence="6 7" key="1">
    <citation type="submission" date="2020-03" db="EMBL/GenBank/DDBJ databases">
        <title>WGS of actinomycetes isolated from Thailand.</title>
        <authorList>
            <person name="Thawai C."/>
        </authorList>
    </citation>
    <scope>NUCLEOTIDE SEQUENCE [LARGE SCALE GENOMIC DNA]</scope>
    <source>
        <strain evidence="6 7">FMUSA5-5</strain>
    </source>
</reference>
<evidence type="ECO:0000256" key="3">
    <source>
        <dbReference type="ARBA" id="ARBA00022840"/>
    </source>
</evidence>
<dbReference type="GO" id="GO:0016874">
    <property type="term" value="F:ligase activity"/>
    <property type="evidence" value="ECO:0007669"/>
    <property type="project" value="UniProtKB-KW"/>
</dbReference>
<dbReference type="PANTHER" id="PTHR36510:SF1">
    <property type="entry name" value="GLUTAMATE--CYSTEINE LIGASE 2-RELATED"/>
    <property type="match status" value="1"/>
</dbReference>
<protein>
    <recommendedName>
        <fullName evidence="5">Putative glutamate--cysteine ligase 2</fullName>
        <ecNumber evidence="5">6.3.2.2</ecNumber>
    </recommendedName>
    <alternativeName>
        <fullName evidence="5">Gamma-glutamylcysteine synthetase 2</fullName>
        <shortName evidence="5">GCS 2</shortName>
        <shortName evidence="5">Gamma-GCS 2</shortName>
    </alternativeName>
</protein>
<keyword evidence="2 5" id="KW-0547">Nucleotide-binding</keyword>
<dbReference type="NCBIfam" id="NF010041">
    <property type="entry name" value="PRK13517.1-1"/>
    <property type="match status" value="1"/>
</dbReference>
<dbReference type="InterPro" id="IPR014746">
    <property type="entry name" value="Gln_synth/guanido_kin_cat_dom"/>
</dbReference>
<dbReference type="HAMAP" id="MF_01609">
    <property type="entry name" value="Glu_cys_ligase_2"/>
    <property type="match status" value="1"/>
</dbReference>
<evidence type="ECO:0000256" key="1">
    <source>
        <dbReference type="ARBA" id="ARBA00022598"/>
    </source>
</evidence>
<dbReference type="InterPro" id="IPR006336">
    <property type="entry name" value="GCS2"/>
</dbReference>
<organism evidence="6 7">
    <name type="scientific">Nonomuraea composti</name>
    <dbReference type="NCBI Taxonomy" id="2720023"/>
    <lineage>
        <taxon>Bacteria</taxon>
        <taxon>Bacillati</taxon>
        <taxon>Actinomycetota</taxon>
        <taxon>Actinomycetes</taxon>
        <taxon>Streptosporangiales</taxon>
        <taxon>Streptosporangiaceae</taxon>
        <taxon>Nonomuraea</taxon>
    </lineage>
</organism>
<evidence type="ECO:0000256" key="5">
    <source>
        <dbReference type="HAMAP-Rule" id="MF_01609"/>
    </source>
</evidence>
<keyword evidence="7" id="KW-1185">Reference proteome</keyword>
<dbReference type="EC" id="6.3.2.2" evidence="5"/>
<comment type="caution">
    <text evidence="6">The sequence shown here is derived from an EMBL/GenBank/DDBJ whole genome shotgun (WGS) entry which is preliminary data.</text>
</comment>
<dbReference type="Pfam" id="PF04107">
    <property type="entry name" value="GCS2"/>
    <property type="match status" value="1"/>
</dbReference>
<dbReference type="Proteomes" id="UP000696294">
    <property type="component" value="Unassembled WGS sequence"/>
</dbReference>
<gene>
    <name evidence="6" type="ORF">HCN51_42860</name>
</gene>
<comment type="similarity">
    <text evidence="5">Belongs to the glutamate--cysteine ligase type 2 family. YbdK subfamily.</text>
</comment>
<evidence type="ECO:0000313" key="7">
    <source>
        <dbReference type="Proteomes" id="UP000696294"/>
    </source>
</evidence>
<dbReference type="NCBIfam" id="TIGR02050">
    <property type="entry name" value="gshA_cyan_rel"/>
    <property type="match status" value="1"/>
</dbReference>
<comment type="catalytic activity">
    <reaction evidence="4 5">
        <text>L-cysteine + L-glutamate + ATP = gamma-L-glutamyl-L-cysteine + ADP + phosphate + H(+)</text>
        <dbReference type="Rhea" id="RHEA:13285"/>
        <dbReference type="ChEBI" id="CHEBI:15378"/>
        <dbReference type="ChEBI" id="CHEBI:29985"/>
        <dbReference type="ChEBI" id="CHEBI:30616"/>
        <dbReference type="ChEBI" id="CHEBI:35235"/>
        <dbReference type="ChEBI" id="CHEBI:43474"/>
        <dbReference type="ChEBI" id="CHEBI:58173"/>
        <dbReference type="ChEBI" id="CHEBI:456216"/>
        <dbReference type="EC" id="6.3.2.2"/>
    </reaction>
</comment>
<evidence type="ECO:0000256" key="2">
    <source>
        <dbReference type="ARBA" id="ARBA00022741"/>
    </source>
</evidence>
<accession>A0ABX1BHX2</accession>
<proteinExistence type="inferred from homology"/>
<keyword evidence="1 5" id="KW-0436">Ligase</keyword>